<dbReference type="Proteomes" id="UP000815325">
    <property type="component" value="Unassembled WGS sequence"/>
</dbReference>
<reference evidence="2" key="1">
    <citation type="submission" date="2017-08" db="EMBL/GenBank/DDBJ databases">
        <authorList>
            <person name="Polle J.E."/>
            <person name="Barry K."/>
            <person name="Cushman J."/>
            <person name="Schmutz J."/>
            <person name="Tran D."/>
            <person name="Hathwaick L.T."/>
            <person name="Yim W.C."/>
            <person name="Jenkins J."/>
            <person name="Mckie-Krisberg Z.M."/>
            <person name="Prochnik S."/>
            <person name="Lindquist E."/>
            <person name="Dockter R.B."/>
            <person name="Adam C."/>
            <person name="Molina H."/>
            <person name="Bunkerborg J."/>
            <person name="Jin E."/>
            <person name="Buchheim M."/>
            <person name="Magnuson J."/>
        </authorList>
    </citation>
    <scope>NUCLEOTIDE SEQUENCE</scope>
    <source>
        <strain evidence="2">CCAP 19/18</strain>
    </source>
</reference>
<evidence type="ECO:0008006" key="4">
    <source>
        <dbReference type="Google" id="ProtNLM"/>
    </source>
</evidence>
<comment type="caution">
    <text evidence="2">The sequence shown here is derived from an EMBL/GenBank/DDBJ whole genome shotgun (WGS) entry which is preliminary data.</text>
</comment>
<organism evidence="2 3">
    <name type="scientific">Dunaliella salina</name>
    <name type="common">Green alga</name>
    <name type="synonym">Protococcus salinus</name>
    <dbReference type="NCBI Taxonomy" id="3046"/>
    <lineage>
        <taxon>Eukaryota</taxon>
        <taxon>Viridiplantae</taxon>
        <taxon>Chlorophyta</taxon>
        <taxon>core chlorophytes</taxon>
        <taxon>Chlorophyceae</taxon>
        <taxon>CS clade</taxon>
        <taxon>Chlamydomonadales</taxon>
        <taxon>Dunaliellaceae</taxon>
        <taxon>Dunaliella</taxon>
    </lineage>
</organism>
<accession>A0ABQ7GLL3</accession>
<gene>
    <name evidence="2" type="ORF">DUNSADRAFT_7291</name>
</gene>
<feature type="compositionally biased region" description="Basic residues" evidence="1">
    <location>
        <begin position="122"/>
        <end position="136"/>
    </location>
</feature>
<proteinExistence type="predicted"/>
<dbReference type="EMBL" id="MU069702">
    <property type="protein sequence ID" value="KAF5835507.1"/>
    <property type="molecule type" value="Genomic_DNA"/>
</dbReference>
<evidence type="ECO:0000313" key="2">
    <source>
        <dbReference type="EMBL" id="KAF5835507.1"/>
    </source>
</evidence>
<sequence>MHILRSKNYNTGDDRRRTCPACPASALGAAGLDTHSCWQFITALVFTTAAAGDDSRRTCPACPESYLETTGLEQPPMFTTAAAGYDCRHTCPASPTSAGSTDLAGHSHWHCISAQAHMPSVPRKRAGSHRSGHSRSRPGSSAAPPADLASAKSALMAAAAGPGTEEGPQAGPPAEQEGGAPEVDKGASMAVPLGRQQPRKQFTQPKPAHFSTRPMSVDDIRKQKQKEANKASILAPHHRLSAASQVDIARPPATPGNGALGRSPVGGHAGRTGPHMGFRGPMNGGKVGAPGGGIAKAGTTGSGGMGLFGRAGSLLGQQQQQQQQGRPAGVGQLPAAKRRAVGVGEGGGASMPSAPPGMVLMEELQQVSV</sequence>
<feature type="region of interest" description="Disordered" evidence="1">
    <location>
        <begin position="118"/>
        <end position="218"/>
    </location>
</feature>
<feature type="region of interest" description="Disordered" evidence="1">
    <location>
        <begin position="314"/>
        <end position="357"/>
    </location>
</feature>
<keyword evidence="3" id="KW-1185">Reference proteome</keyword>
<feature type="compositionally biased region" description="Low complexity" evidence="1">
    <location>
        <begin position="137"/>
        <end position="181"/>
    </location>
</feature>
<evidence type="ECO:0000256" key="1">
    <source>
        <dbReference type="SAM" id="MobiDB-lite"/>
    </source>
</evidence>
<protein>
    <recommendedName>
        <fullName evidence="4">Encoded protein</fullName>
    </recommendedName>
</protein>
<evidence type="ECO:0000313" key="3">
    <source>
        <dbReference type="Proteomes" id="UP000815325"/>
    </source>
</evidence>
<name>A0ABQ7GLL3_DUNSA</name>